<keyword evidence="3" id="KW-0997">Cell inner membrane</keyword>
<comment type="activity regulation">
    <text evidence="12">Na(+) is not transported, but it plays an essential structural role and its presence is essential for fluoride channel function.</text>
</comment>
<feature type="transmembrane region" description="Helical" evidence="12">
    <location>
        <begin position="66"/>
        <end position="93"/>
    </location>
</feature>
<keyword evidence="4 12" id="KW-0812">Transmembrane</keyword>
<dbReference type="Pfam" id="PF02537">
    <property type="entry name" value="CRCB"/>
    <property type="match status" value="1"/>
</dbReference>
<evidence type="ECO:0000256" key="11">
    <source>
        <dbReference type="ARBA" id="ARBA00035585"/>
    </source>
</evidence>
<feature type="transmembrane region" description="Helical" evidence="12">
    <location>
        <begin position="37"/>
        <end position="60"/>
    </location>
</feature>
<keyword evidence="2 12" id="KW-1003">Cell membrane</keyword>
<keyword evidence="6 12" id="KW-0915">Sodium</keyword>
<comment type="subcellular location">
    <subcellularLocation>
        <location evidence="1 12">Cell membrane</location>
        <topology evidence="1 12">Multi-pass membrane protein</topology>
    </subcellularLocation>
</comment>
<dbReference type="NCBIfam" id="NF010799">
    <property type="entry name" value="PRK14203.1"/>
    <property type="match status" value="1"/>
</dbReference>
<feature type="transmembrane region" description="Helical" evidence="12">
    <location>
        <begin position="6"/>
        <end position="25"/>
    </location>
</feature>
<evidence type="ECO:0000256" key="6">
    <source>
        <dbReference type="ARBA" id="ARBA00023053"/>
    </source>
</evidence>
<evidence type="ECO:0000256" key="2">
    <source>
        <dbReference type="ARBA" id="ARBA00022475"/>
    </source>
</evidence>
<keyword evidence="7 12" id="KW-0406">Ion transport</keyword>
<dbReference type="PANTHER" id="PTHR28259:SF1">
    <property type="entry name" value="FLUORIDE EXPORT PROTEIN 1-RELATED"/>
    <property type="match status" value="1"/>
</dbReference>
<dbReference type="EMBL" id="JBHLXD010000003">
    <property type="protein sequence ID" value="MFC0207276.1"/>
    <property type="molecule type" value="Genomic_DNA"/>
</dbReference>
<sequence>MGTSLYHMLLVCLGAALGGAARFFLSGLVGRRFGETFPWGTMAVNVSGALAIGIVAGTAARHDLPGLWAFAVTGGLGSYTTVSSFSLQTLALARDGEWLRAGGNILLSLVLTLAAAAVGLALGGLWGSGAS</sequence>
<feature type="binding site" evidence="12">
    <location>
        <position position="77"/>
    </location>
    <ligand>
        <name>Na(+)</name>
        <dbReference type="ChEBI" id="CHEBI:29101"/>
        <note>structural</note>
    </ligand>
</feature>
<keyword evidence="12" id="KW-0479">Metal-binding</keyword>
<feature type="binding site" evidence="12">
    <location>
        <position position="80"/>
    </location>
    <ligand>
        <name>Na(+)</name>
        <dbReference type="ChEBI" id="CHEBI:29101"/>
        <note>structural</note>
    </ligand>
</feature>
<dbReference type="PANTHER" id="PTHR28259">
    <property type="entry name" value="FLUORIDE EXPORT PROTEIN 1-RELATED"/>
    <property type="match status" value="1"/>
</dbReference>
<evidence type="ECO:0000256" key="10">
    <source>
        <dbReference type="ARBA" id="ARBA00035120"/>
    </source>
</evidence>
<evidence type="ECO:0000313" key="13">
    <source>
        <dbReference type="EMBL" id="MFC0207276.1"/>
    </source>
</evidence>
<evidence type="ECO:0000256" key="5">
    <source>
        <dbReference type="ARBA" id="ARBA00022989"/>
    </source>
</evidence>
<dbReference type="Proteomes" id="UP001589755">
    <property type="component" value="Unassembled WGS sequence"/>
</dbReference>
<evidence type="ECO:0000256" key="1">
    <source>
        <dbReference type="ARBA" id="ARBA00004651"/>
    </source>
</evidence>
<comment type="catalytic activity">
    <reaction evidence="11">
        <text>fluoride(in) = fluoride(out)</text>
        <dbReference type="Rhea" id="RHEA:76159"/>
        <dbReference type="ChEBI" id="CHEBI:17051"/>
    </reaction>
    <physiologicalReaction direction="left-to-right" evidence="11">
        <dbReference type="Rhea" id="RHEA:76160"/>
    </physiologicalReaction>
</comment>
<proteinExistence type="inferred from homology"/>
<evidence type="ECO:0000256" key="3">
    <source>
        <dbReference type="ARBA" id="ARBA00022519"/>
    </source>
</evidence>
<dbReference type="HAMAP" id="MF_00454">
    <property type="entry name" value="FluC"/>
    <property type="match status" value="1"/>
</dbReference>
<feature type="transmembrane region" description="Helical" evidence="12">
    <location>
        <begin position="105"/>
        <end position="126"/>
    </location>
</feature>
<comment type="caution">
    <text evidence="13">The sequence shown here is derived from an EMBL/GenBank/DDBJ whole genome shotgun (WGS) entry which is preliminary data.</text>
</comment>
<evidence type="ECO:0000256" key="12">
    <source>
        <dbReference type="HAMAP-Rule" id="MF_00454"/>
    </source>
</evidence>
<accession>A0ABV6D3S3</accession>
<organism evidence="13 14">
    <name type="scientific">Chelativorans intermedius</name>
    <dbReference type="NCBI Taxonomy" id="515947"/>
    <lineage>
        <taxon>Bacteria</taxon>
        <taxon>Pseudomonadati</taxon>
        <taxon>Pseudomonadota</taxon>
        <taxon>Alphaproteobacteria</taxon>
        <taxon>Hyphomicrobiales</taxon>
        <taxon>Phyllobacteriaceae</taxon>
        <taxon>Chelativorans</taxon>
    </lineage>
</organism>
<evidence type="ECO:0000256" key="4">
    <source>
        <dbReference type="ARBA" id="ARBA00022692"/>
    </source>
</evidence>
<evidence type="ECO:0000256" key="9">
    <source>
        <dbReference type="ARBA" id="ARBA00023303"/>
    </source>
</evidence>
<keyword evidence="9 12" id="KW-0407">Ion channel</keyword>
<keyword evidence="14" id="KW-1185">Reference proteome</keyword>
<evidence type="ECO:0000313" key="14">
    <source>
        <dbReference type="Proteomes" id="UP001589755"/>
    </source>
</evidence>
<keyword evidence="5 12" id="KW-1133">Transmembrane helix</keyword>
<evidence type="ECO:0000256" key="8">
    <source>
        <dbReference type="ARBA" id="ARBA00023136"/>
    </source>
</evidence>
<dbReference type="InterPro" id="IPR003691">
    <property type="entry name" value="FluC"/>
</dbReference>
<comment type="similarity">
    <text evidence="10 12">Belongs to the fluoride channel Fluc/FEX (TC 1.A.43) family.</text>
</comment>
<dbReference type="RefSeq" id="WP_261518532.1">
    <property type="nucleotide sequence ID" value="NZ_JAODNW010000001.1"/>
</dbReference>
<keyword evidence="8 12" id="KW-0472">Membrane</keyword>
<name>A0ABV6D3S3_9HYPH</name>
<comment type="function">
    <text evidence="12">Fluoride-specific ion channel. Important for reducing fluoride concentration in the cell, thus reducing its toxicity.</text>
</comment>
<gene>
    <name evidence="12 13" type="primary">crcB</name>
    <name evidence="12" type="synonym">fluC</name>
    <name evidence="13" type="ORF">ACFFJ2_02560</name>
</gene>
<evidence type="ECO:0000256" key="7">
    <source>
        <dbReference type="ARBA" id="ARBA00023065"/>
    </source>
</evidence>
<keyword evidence="12" id="KW-0813">Transport</keyword>
<protein>
    <recommendedName>
        <fullName evidence="12">Fluoride-specific ion channel FluC</fullName>
    </recommendedName>
</protein>
<reference evidence="13 14" key="1">
    <citation type="submission" date="2024-09" db="EMBL/GenBank/DDBJ databases">
        <authorList>
            <person name="Sun Q."/>
            <person name="Mori K."/>
        </authorList>
    </citation>
    <scope>NUCLEOTIDE SEQUENCE [LARGE SCALE GENOMIC DNA]</scope>
    <source>
        <strain evidence="13 14">CCM 8543</strain>
    </source>
</reference>